<name>A0ABT6YFI5_9BACT</name>
<keyword evidence="3" id="KW-1185">Reference proteome</keyword>
<dbReference type="EMBL" id="JASHIF010000023">
    <property type="protein sequence ID" value="MDI9861853.1"/>
    <property type="molecule type" value="Genomic_DNA"/>
</dbReference>
<comment type="caution">
    <text evidence="2">The sequence shown here is derived from an EMBL/GenBank/DDBJ whole genome shotgun (WGS) entry which is preliminary data.</text>
</comment>
<protein>
    <submittedName>
        <fullName evidence="2">Uncharacterized protein</fullName>
    </submittedName>
</protein>
<gene>
    <name evidence="2" type="ORF">QM524_21710</name>
</gene>
<proteinExistence type="predicted"/>
<keyword evidence="1" id="KW-0812">Transmembrane</keyword>
<organism evidence="2 3">
    <name type="scientific">Flectobacillus roseus</name>
    <dbReference type="NCBI Taxonomy" id="502259"/>
    <lineage>
        <taxon>Bacteria</taxon>
        <taxon>Pseudomonadati</taxon>
        <taxon>Bacteroidota</taxon>
        <taxon>Cytophagia</taxon>
        <taxon>Cytophagales</taxon>
        <taxon>Flectobacillaceae</taxon>
        <taxon>Flectobacillus</taxon>
    </lineage>
</organism>
<evidence type="ECO:0000313" key="3">
    <source>
        <dbReference type="Proteomes" id="UP001236507"/>
    </source>
</evidence>
<keyword evidence="1" id="KW-0472">Membrane</keyword>
<keyword evidence="1" id="KW-1133">Transmembrane helix</keyword>
<accession>A0ABT6YFI5</accession>
<feature type="transmembrane region" description="Helical" evidence="1">
    <location>
        <begin position="12"/>
        <end position="31"/>
    </location>
</feature>
<sequence>MDNKRNLRQLYKFLLVGSTVWVYGIYNIFYLTPEKNEHYFKYARLDFKGTVVYKKEKSHGAGYVCLDLDTNSKLTNYNPSDSLSNYFCLVKDRKAILSLSGVSSVALGDLVSIKEDSIYIFDRNNKLKERSKLILADWIESPRIKDICDKE</sequence>
<evidence type="ECO:0000256" key="1">
    <source>
        <dbReference type="SAM" id="Phobius"/>
    </source>
</evidence>
<dbReference type="Proteomes" id="UP001236507">
    <property type="component" value="Unassembled WGS sequence"/>
</dbReference>
<reference evidence="2 3" key="1">
    <citation type="submission" date="2023-05" db="EMBL/GenBank/DDBJ databases">
        <title>Novel species of genus Flectobacillus isolated from stream in China.</title>
        <authorList>
            <person name="Lu H."/>
        </authorList>
    </citation>
    <scope>NUCLEOTIDE SEQUENCE [LARGE SCALE GENOMIC DNA]</scope>
    <source>
        <strain evidence="2 3">KCTC 42575</strain>
    </source>
</reference>
<evidence type="ECO:0000313" key="2">
    <source>
        <dbReference type="EMBL" id="MDI9861853.1"/>
    </source>
</evidence>
<dbReference type="RefSeq" id="WP_283346202.1">
    <property type="nucleotide sequence ID" value="NZ_JASHIF010000023.1"/>
</dbReference>